<dbReference type="EMBL" id="KV891586">
    <property type="protein sequence ID" value="OON23217.1"/>
    <property type="molecule type" value="Genomic_DNA"/>
</dbReference>
<dbReference type="Pfam" id="PF00122">
    <property type="entry name" value="E1-E2_ATPase"/>
    <property type="match status" value="1"/>
</dbReference>
<dbReference type="AlphaFoldDB" id="A0A1S8X957"/>
<evidence type="ECO:0000256" key="1">
    <source>
        <dbReference type="ARBA" id="ARBA00004127"/>
    </source>
</evidence>
<proteinExistence type="predicted"/>
<dbReference type="Proteomes" id="UP000243686">
    <property type="component" value="Unassembled WGS sequence"/>
</dbReference>
<evidence type="ECO:0000256" key="2">
    <source>
        <dbReference type="ARBA" id="ARBA00022842"/>
    </source>
</evidence>
<organism evidence="4 5">
    <name type="scientific">Opisthorchis viverrini</name>
    <name type="common">Southeast Asian liver fluke</name>
    <dbReference type="NCBI Taxonomy" id="6198"/>
    <lineage>
        <taxon>Eukaryota</taxon>
        <taxon>Metazoa</taxon>
        <taxon>Spiralia</taxon>
        <taxon>Lophotrochozoa</taxon>
        <taxon>Platyhelminthes</taxon>
        <taxon>Trematoda</taxon>
        <taxon>Digenea</taxon>
        <taxon>Opisthorchiida</taxon>
        <taxon>Opisthorchiata</taxon>
        <taxon>Opisthorchiidae</taxon>
        <taxon>Opisthorchis</taxon>
    </lineage>
</organism>
<keyword evidence="2" id="KW-0460">Magnesium</keyword>
<dbReference type="Gene3D" id="2.70.150.10">
    <property type="entry name" value="Calcium-transporting ATPase, cytoplasmic transduction domain A"/>
    <property type="match status" value="1"/>
</dbReference>
<dbReference type="GO" id="GO:0051480">
    <property type="term" value="P:regulation of cytosolic calcium ion concentration"/>
    <property type="evidence" value="ECO:0007669"/>
    <property type="project" value="TreeGrafter"/>
</dbReference>
<dbReference type="InterPro" id="IPR059000">
    <property type="entry name" value="ATPase_P-type_domA"/>
</dbReference>
<feature type="domain" description="P-type ATPase A" evidence="3">
    <location>
        <begin position="3"/>
        <end position="36"/>
    </location>
</feature>
<accession>A0A1S8X957</accession>
<sequence>MVAGDLLPADGVIIQSNDLKVDESSLTGEPDHVKKGELLDPMLLSGKPFLLNIVHHLQLE</sequence>
<gene>
    <name evidence="4" type="ORF">X801_00874</name>
</gene>
<dbReference type="GO" id="GO:0005886">
    <property type="term" value="C:plasma membrane"/>
    <property type="evidence" value="ECO:0007669"/>
    <property type="project" value="TreeGrafter"/>
</dbReference>
<protein>
    <recommendedName>
        <fullName evidence="3">P-type ATPase A domain-containing protein</fullName>
    </recommendedName>
</protein>
<comment type="subcellular location">
    <subcellularLocation>
        <location evidence="1">Endomembrane system</location>
        <topology evidence="1">Multi-pass membrane protein</topology>
    </subcellularLocation>
</comment>
<dbReference type="PANTHER" id="PTHR24093">
    <property type="entry name" value="CATION TRANSPORTING ATPASE"/>
    <property type="match status" value="1"/>
</dbReference>
<dbReference type="GO" id="GO:0012505">
    <property type="term" value="C:endomembrane system"/>
    <property type="evidence" value="ECO:0007669"/>
    <property type="project" value="UniProtKB-SubCell"/>
</dbReference>
<keyword evidence="5" id="KW-1185">Reference proteome</keyword>
<evidence type="ECO:0000313" key="5">
    <source>
        <dbReference type="Proteomes" id="UP000243686"/>
    </source>
</evidence>
<evidence type="ECO:0000259" key="3">
    <source>
        <dbReference type="Pfam" id="PF00122"/>
    </source>
</evidence>
<dbReference type="GO" id="GO:0005388">
    <property type="term" value="F:P-type calcium transporter activity"/>
    <property type="evidence" value="ECO:0007669"/>
    <property type="project" value="TreeGrafter"/>
</dbReference>
<reference evidence="4 5" key="1">
    <citation type="submission" date="2015-03" db="EMBL/GenBank/DDBJ databases">
        <title>Draft genome of the nematode, Opisthorchis viverrini.</title>
        <authorList>
            <person name="Mitreva M."/>
        </authorList>
    </citation>
    <scope>NUCLEOTIDE SEQUENCE [LARGE SCALE GENOMIC DNA]</scope>
    <source>
        <strain evidence="4">Khon Kaen</strain>
    </source>
</reference>
<dbReference type="SUPFAM" id="SSF81653">
    <property type="entry name" value="Calcium ATPase, transduction domain A"/>
    <property type="match status" value="1"/>
</dbReference>
<dbReference type="PANTHER" id="PTHR24093:SF369">
    <property type="entry name" value="CALCIUM-TRANSPORTING ATPASE"/>
    <property type="match status" value="1"/>
</dbReference>
<name>A0A1S8X957_OPIVI</name>
<dbReference type="InterPro" id="IPR008250">
    <property type="entry name" value="ATPase_P-typ_transduc_dom_A_sf"/>
</dbReference>
<evidence type="ECO:0000313" key="4">
    <source>
        <dbReference type="EMBL" id="OON23217.1"/>
    </source>
</evidence>